<comment type="pathway">
    <text evidence="1">Cell wall biogenesis; cell wall polysaccharide biosynthesis.</text>
</comment>
<comment type="similarity">
    <text evidence="2">Belongs to the glycosyltransferase 2 family.</text>
</comment>
<dbReference type="Gene3D" id="3.90.550.10">
    <property type="entry name" value="Spore Coat Polysaccharide Biosynthesis Protein SpsA, Chain A"/>
    <property type="match status" value="1"/>
</dbReference>
<dbReference type="SUPFAM" id="SSF53448">
    <property type="entry name" value="Nucleotide-diphospho-sugar transferases"/>
    <property type="match status" value="1"/>
</dbReference>
<dbReference type="GO" id="GO:0016757">
    <property type="term" value="F:glycosyltransferase activity"/>
    <property type="evidence" value="ECO:0007669"/>
    <property type="project" value="UniProtKB-KW"/>
</dbReference>
<evidence type="ECO:0000259" key="5">
    <source>
        <dbReference type="Pfam" id="PF00535"/>
    </source>
</evidence>
<name>A0A0P6XKU7_9CHLR</name>
<accession>A0A0P6XKU7</accession>
<dbReference type="InterPro" id="IPR001173">
    <property type="entry name" value="Glyco_trans_2-like"/>
</dbReference>
<keyword evidence="7" id="KW-1185">Reference proteome</keyword>
<dbReference type="STRING" id="70996.SE18_23565"/>
<dbReference type="PANTHER" id="PTHR43179:SF12">
    <property type="entry name" value="GALACTOFURANOSYLTRANSFERASE GLFT2"/>
    <property type="match status" value="1"/>
</dbReference>
<dbReference type="InterPro" id="IPR029044">
    <property type="entry name" value="Nucleotide-diphossugar_trans"/>
</dbReference>
<organism evidence="6 7">
    <name type="scientific">Herpetosiphon geysericola</name>
    <dbReference type="NCBI Taxonomy" id="70996"/>
    <lineage>
        <taxon>Bacteria</taxon>
        <taxon>Bacillati</taxon>
        <taxon>Chloroflexota</taxon>
        <taxon>Chloroflexia</taxon>
        <taxon>Herpetosiphonales</taxon>
        <taxon>Herpetosiphonaceae</taxon>
        <taxon>Herpetosiphon</taxon>
    </lineage>
</organism>
<sequence length="166" mass="17981">MEASIIIVSYNSHDDLIECLDSVLTECHDDARYEIIVVDNDSHDASRTLIRHQYPMVRLLENTNTGYAGGNNYGASVAQGDALIFLNPDTIVMPGAIAALLTPLLNDPTIGLTTGCLVHYQHPHQINTCGNHMHYTGLTYCRGANQPRTQYAMSCTVDAVSGAACA</sequence>
<protein>
    <recommendedName>
        <fullName evidence="5">Glycosyltransferase 2-like domain-containing protein</fullName>
    </recommendedName>
</protein>
<dbReference type="OrthoDB" id="9771846at2"/>
<dbReference type="PANTHER" id="PTHR43179">
    <property type="entry name" value="RHAMNOSYLTRANSFERASE WBBL"/>
    <property type="match status" value="1"/>
</dbReference>
<evidence type="ECO:0000313" key="7">
    <source>
        <dbReference type="Proteomes" id="UP000050277"/>
    </source>
</evidence>
<dbReference type="Pfam" id="PF00535">
    <property type="entry name" value="Glycos_transf_2"/>
    <property type="match status" value="1"/>
</dbReference>
<dbReference type="RefSeq" id="WP_152976733.1">
    <property type="nucleotide sequence ID" value="NZ_LGKP01000036.1"/>
</dbReference>
<evidence type="ECO:0000256" key="2">
    <source>
        <dbReference type="ARBA" id="ARBA00006739"/>
    </source>
</evidence>
<evidence type="ECO:0000256" key="3">
    <source>
        <dbReference type="ARBA" id="ARBA00022676"/>
    </source>
</evidence>
<evidence type="ECO:0000256" key="4">
    <source>
        <dbReference type="ARBA" id="ARBA00022679"/>
    </source>
</evidence>
<evidence type="ECO:0000313" key="6">
    <source>
        <dbReference type="EMBL" id="KPL80867.1"/>
    </source>
</evidence>
<keyword evidence="4" id="KW-0808">Transferase</keyword>
<reference evidence="6 7" key="1">
    <citation type="submission" date="2015-07" db="EMBL/GenBank/DDBJ databases">
        <title>Whole genome sequence of Herpetosiphon geysericola DSM 7119.</title>
        <authorList>
            <person name="Hemp J."/>
            <person name="Ward L.M."/>
            <person name="Pace L.A."/>
            <person name="Fischer W.W."/>
        </authorList>
    </citation>
    <scope>NUCLEOTIDE SEQUENCE [LARGE SCALE GENOMIC DNA]</scope>
    <source>
        <strain evidence="6 7">DSM 7119</strain>
    </source>
</reference>
<gene>
    <name evidence="6" type="ORF">SE18_23565</name>
</gene>
<feature type="domain" description="Glycosyltransferase 2-like" evidence="5">
    <location>
        <begin position="4"/>
        <end position="131"/>
    </location>
</feature>
<evidence type="ECO:0000256" key="1">
    <source>
        <dbReference type="ARBA" id="ARBA00004776"/>
    </source>
</evidence>
<dbReference type="EMBL" id="LGKP01000036">
    <property type="protein sequence ID" value="KPL80867.1"/>
    <property type="molecule type" value="Genomic_DNA"/>
</dbReference>
<keyword evidence="3" id="KW-0328">Glycosyltransferase</keyword>
<feature type="non-terminal residue" evidence="6">
    <location>
        <position position="166"/>
    </location>
</feature>
<dbReference type="AlphaFoldDB" id="A0A0P6XKU7"/>
<dbReference type="Proteomes" id="UP000050277">
    <property type="component" value="Unassembled WGS sequence"/>
</dbReference>
<proteinExistence type="inferred from homology"/>
<comment type="caution">
    <text evidence="6">The sequence shown here is derived from an EMBL/GenBank/DDBJ whole genome shotgun (WGS) entry which is preliminary data.</text>
</comment>